<gene>
    <name evidence="1" type="ORF">ABID21_002972</name>
</gene>
<keyword evidence="2" id="KW-1185">Reference proteome</keyword>
<name>A0ABV2H8J5_9HYPH</name>
<organism evidence="1 2">
    <name type="scientific">Pseudorhizobium tarimense</name>
    <dbReference type="NCBI Taxonomy" id="1079109"/>
    <lineage>
        <taxon>Bacteria</taxon>
        <taxon>Pseudomonadati</taxon>
        <taxon>Pseudomonadota</taxon>
        <taxon>Alphaproteobacteria</taxon>
        <taxon>Hyphomicrobiales</taxon>
        <taxon>Rhizobiaceae</taxon>
        <taxon>Rhizobium/Agrobacterium group</taxon>
        <taxon>Pseudorhizobium</taxon>
    </lineage>
</organism>
<evidence type="ECO:0000313" key="1">
    <source>
        <dbReference type="EMBL" id="MET3586850.1"/>
    </source>
</evidence>
<accession>A0ABV2H8J5</accession>
<dbReference type="RefSeq" id="WP_247244695.1">
    <property type="nucleotide sequence ID" value="NZ_JALJRA010000011.1"/>
</dbReference>
<evidence type="ECO:0008006" key="3">
    <source>
        <dbReference type="Google" id="ProtNLM"/>
    </source>
</evidence>
<comment type="caution">
    <text evidence="1">The sequence shown here is derived from an EMBL/GenBank/DDBJ whole genome shotgun (WGS) entry which is preliminary data.</text>
</comment>
<proteinExistence type="predicted"/>
<reference evidence="1 2" key="1">
    <citation type="submission" date="2024-06" db="EMBL/GenBank/DDBJ databases">
        <title>Genomic Encyclopedia of Type Strains, Phase IV (KMG-IV): sequencing the most valuable type-strain genomes for metagenomic binning, comparative biology and taxonomic classification.</title>
        <authorList>
            <person name="Goeker M."/>
        </authorList>
    </citation>
    <scope>NUCLEOTIDE SEQUENCE [LARGE SCALE GENOMIC DNA]</scope>
    <source>
        <strain evidence="1 2">DSM 105042</strain>
    </source>
</reference>
<protein>
    <recommendedName>
        <fullName evidence="3">Type I secretion protein</fullName>
    </recommendedName>
</protein>
<dbReference type="Proteomes" id="UP001549031">
    <property type="component" value="Unassembled WGS sequence"/>
</dbReference>
<evidence type="ECO:0000313" key="2">
    <source>
        <dbReference type="Proteomes" id="UP001549031"/>
    </source>
</evidence>
<dbReference type="EMBL" id="JBEPLJ010000011">
    <property type="protein sequence ID" value="MET3586850.1"/>
    <property type="molecule type" value="Genomic_DNA"/>
</dbReference>
<sequence length="660" mass="70067">MDKITEEISHFIGIFQTTLEEARQRESYDDFAFSPPRQDLQTNSGESETFAAPFDLLGYEPFLAYRSITPVFPGAPFWELPSPVMITQSVVEGRELRSSDEPLVKRAPDTKVAAEVETPSIEPVGSVANYIQQHIILSDNDVFSIGNHGFVVVGTSMTPRSLLDKAEMITSLSPIADVQAPGSADEMIALVKAVAEALDVATPEGDCLVAQGGALDGSYVNGELVTDVPQLEDYHSFNDEEDEIEEDIGVFGDADGPLLVTGGPLAEASVTIKAGDNVLVNNVILETLWTGAKVTAVVGDHIEVNAVVQVNAVWDADDLGAAVSGWHGGDPNQLFNIASFEREIAVVEGQGAASDASPAFWTVTRIDGDLMIVNWIEQYTFVSDQDVGVISASGGHATVVSGGNNGINHVSIYELGFGYDAIIIGGSVYDASIIQQFNILFDSDNVDGVGGFETSAAGTAASSANLLWNQATILNIGTADRFEGLPQDYLDAAMSAADGETELSSDILHDPAFSGLAGLRVLYISGDMINVQMVRQTNIVGDDDQIALAMDTIAPQIGVNFVVETGANTLVNNAAILDMDALGKTYVGGEQYSQETLIQAEFISTRPELGGQDPTLLASEAVLFLDDTMLEPDPEPAPGVVIVADHTQSQDDGLQTMLAH</sequence>